<comment type="caution">
    <text evidence="9">The sequence shown here is derived from an EMBL/GenBank/DDBJ whole genome shotgun (WGS) entry which is preliminary data.</text>
</comment>
<dbReference type="InterPro" id="IPR005822">
    <property type="entry name" value="Ribosomal_uL13"/>
</dbReference>
<dbReference type="InterPro" id="IPR036899">
    <property type="entry name" value="Ribosomal_uL13_sf"/>
</dbReference>
<keyword evidence="10" id="KW-1185">Reference proteome</keyword>
<evidence type="ECO:0000256" key="5">
    <source>
        <dbReference type="ARBA" id="ARBA00035201"/>
    </source>
</evidence>
<name>A0A3S3R3F6_9BACT</name>
<evidence type="ECO:0000256" key="4">
    <source>
        <dbReference type="ARBA" id="ARBA00023274"/>
    </source>
</evidence>
<evidence type="ECO:0000256" key="7">
    <source>
        <dbReference type="RuleBase" id="RU003877"/>
    </source>
</evidence>
<dbReference type="InterPro" id="IPR005823">
    <property type="entry name" value="Ribosomal_uL13_bac-type"/>
</dbReference>
<dbReference type="PANTHER" id="PTHR11545">
    <property type="entry name" value="RIBOSOMAL PROTEIN L13"/>
    <property type="match status" value="1"/>
</dbReference>
<dbReference type="SUPFAM" id="SSF52161">
    <property type="entry name" value="Ribosomal protein L13"/>
    <property type="match status" value="1"/>
</dbReference>
<dbReference type="FunFam" id="3.90.1180.10:FF:000001">
    <property type="entry name" value="50S ribosomal protein L13"/>
    <property type="match status" value="1"/>
</dbReference>
<dbReference type="GO" id="GO:0003735">
    <property type="term" value="F:structural constituent of ribosome"/>
    <property type="evidence" value="ECO:0007669"/>
    <property type="project" value="InterPro"/>
</dbReference>
<sequence>MFEPFFITHWGACMKTYYTPVDEINRKWCVVDADGKVLGRIATEIARRLRGKHKPTFCNFQDNGDFVVVVNADRVHLTGTKWDDKIYYRHTGFMGGIKDRTAKEVREKSPEDLIVMAVKGMLPKNKLGRAQLKKLKVYAGAEHPHAAQQPELLDI</sequence>
<dbReference type="CDD" id="cd00392">
    <property type="entry name" value="Ribosomal_L13"/>
    <property type="match status" value="1"/>
</dbReference>
<dbReference type="NCBIfam" id="TIGR01066">
    <property type="entry name" value="rplM_bact"/>
    <property type="match status" value="1"/>
</dbReference>
<comment type="subunit">
    <text evidence="2 6">Part of the 50S ribosomal subunit.</text>
</comment>
<proteinExistence type="inferred from homology"/>
<dbReference type="GO" id="GO:0022625">
    <property type="term" value="C:cytosolic large ribosomal subunit"/>
    <property type="evidence" value="ECO:0007669"/>
    <property type="project" value="TreeGrafter"/>
</dbReference>
<evidence type="ECO:0000256" key="8">
    <source>
        <dbReference type="RuleBase" id="RU003878"/>
    </source>
</evidence>
<evidence type="ECO:0000313" key="9">
    <source>
        <dbReference type="EMBL" id="RWX43279.1"/>
    </source>
</evidence>
<dbReference type="Proteomes" id="UP000287853">
    <property type="component" value="Unassembled WGS sequence"/>
</dbReference>
<accession>A0A3S3R3F6</accession>
<evidence type="ECO:0000256" key="2">
    <source>
        <dbReference type="ARBA" id="ARBA00011838"/>
    </source>
</evidence>
<dbReference type="Gene3D" id="3.90.1180.10">
    <property type="entry name" value="Ribosomal protein L13"/>
    <property type="match status" value="1"/>
</dbReference>
<keyword evidence="3 6" id="KW-0689">Ribosomal protein</keyword>
<dbReference type="HAMAP" id="MF_01366">
    <property type="entry name" value="Ribosomal_uL13"/>
    <property type="match status" value="1"/>
</dbReference>
<dbReference type="GO" id="GO:0003729">
    <property type="term" value="F:mRNA binding"/>
    <property type="evidence" value="ECO:0007669"/>
    <property type="project" value="TreeGrafter"/>
</dbReference>
<comment type="function">
    <text evidence="6 8">This protein is one of the early assembly proteins of the 50S ribosomal subunit, although it is not seen to bind rRNA by itself. It is important during the early stages of 50S assembly.</text>
</comment>
<dbReference type="AlphaFoldDB" id="A0A3S3R3F6"/>
<gene>
    <name evidence="6 8" type="primary">rplM</name>
    <name evidence="9" type="ORF">H206_02945</name>
</gene>
<dbReference type="GO" id="GO:0006412">
    <property type="term" value="P:translation"/>
    <property type="evidence" value="ECO:0007669"/>
    <property type="project" value="UniProtKB-UniRule"/>
</dbReference>
<dbReference type="Pfam" id="PF00572">
    <property type="entry name" value="Ribosomal_L13"/>
    <property type="match status" value="1"/>
</dbReference>
<dbReference type="EMBL" id="MTKO01000125">
    <property type="protein sequence ID" value="RWX43279.1"/>
    <property type="molecule type" value="Genomic_DNA"/>
</dbReference>
<reference evidence="9 10" key="1">
    <citation type="submission" date="2017-01" db="EMBL/GenBank/DDBJ databases">
        <title>The cable genome- insights into the physiology and evolution of filamentous bacteria capable of sulfide oxidation via long distance electron transfer.</title>
        <authorList>
            <person name="Schreiber L."/>
            <person name="Bjerg J.T."/>
            <person name="Boggild A."/>
            <person name="Van De Vossenberg J."/>
            <person name="Meysman F."/>
            <person name="Nielsen L.P."/>
            <person name="Schramm A."/>
            <person name="Kjeldsen K.U."/>
        </authorList>
    </citation>
    <scope>NUCLEOTIDE SEQUENCE [LARGE SCALE GENOMIC DNA]</scope>
    <source>
        <strain evidence="9">MCF</strain>
    </source>
</reference>
<evidence type="ECO:0000256" key="6">
    <source>
        <dbReference type="HAMAP-Rule" id="MF_01366"/>
    </source>
</evidence>
<keyword evidence="4 6" id="KW-0687">Ribonucleoprotein</keyword>
<evidence type="ECO:0000313" key="10">
    <source>
        <dbReference type="Proteomes" id="UP000287853"/>
    </source>
</evidence>
<evidence type="ECO:0000256" key="1">
    <source>
        <dbReference type="ARBA" id="ARBA00006227"/>
    </source>
</evidence>
<dbReference type="PROSITE" id="PS00783">
    <property type="entry name" value="RIBOSOMAL_L13"/>
    <property type="match status" value="1"/>
</dbReference>
<evidence type="ECO:0000256" key="3">
    <source>
        <dbReference type="ARBA" id="ARBA00022980"/>
    </source>
</evidence>
<comment type="similarity">
    <text evidence="1 6 7">Belongs to the universal ribosomal protein uL13 family.</text>
</comment>
<dbReference type="PANTHER" id="PTHR11545:SF2">
    <property type="entry name" value="LARGE RIBOSOMAL SUBUNIT PROTEIN UL13M"/>
    <property type="match status" value="1"/>
</dbReference>
<organism evidence="9 10">
    <name type="scientific">Candidatus Electrothrix aarhusensis</name>
    <dbReference type="NCBI Taxonomy" id="1859131"/>
    <lineage>
        <taxon>Bacteria</taxon>
        <taxon>Pseudomonadati</taxon>
        <taxon>Thermodesulfobacteriota</taxon>
        <taxon>Desulfobulbia</taxon>
        <taxon>Desulfobulbales</taxon>
        <taxon>Desulfobulbaceae</taxon>
        <taxon>Candidatus Electrothrix</taxon>
    </lineage>
</organism>
<protein>
    <recommendedName>
        <fullName evidence="5 6">Large ribosomal subunit protein uL13</fullName>
    </recommendedName>
</protein>
<dbReference type="InterPro" id="IPR023563">
    <property type="entry name" value="Ribosomal_uL13_CS"/>
</dbReference>
<dbReference type="GO" id="GO:0017148">
    <property type="term" value="P:negative regulation of translation"/>
    <property type="evidence" value="ECO:0007669"/>
    <property type="project" value="TreeGrafter"/>
</dbReference>
<dbReference type="PIRSF" id="PIRSF002181">
    <property type="entry name" value="Ribosomal_L13"/>
    <property type="match status" value="1"/>
</dbReference>